<dbReference type="GO" id="GO:0052621">
    <property type="term" value="F:diguanylate cyclase activity"/>
    <property type="evidence" value="ECO:0007669"/>
    <property type="project" value="UniProtKB-EC"/>
</dbReference>
<feature type="transmembrane region" description="Helical" evidence="3">
    <location>
        <begin position="287"/>
        <end position="307"/>
    </location>
</feature>
<proteinExistence type="predicted"/>
<dbReference type="FunFam" id="3.30.70.270:FF:000001">
    <property type="entry name" value="Diguanylate cyclase domain protein"/>
    <property type="match status" value="1"/>
</dbReference>
<name>A0A4V3AUX2_9BURK</name>
<sequence>MSQFFKKYSLLIWLALLLLIGMLSSGAVNFYAANNVFPQTLAEHSLPLSADAIHAEIQRNIARSVVLASSEVDETFIREWSANDEPDQAALLAHLKSAQQNDHAIAHFFVSEFDHQFYDSQGSVRALDADNVRDSWYFKTRDKNVAFDSTVLPELGVINHPVIFISYRVLAASGRLLGISGLILPLEIYSPTSDRYVNQFKQAIYFVDNSGKIILSDNKHNKHGNIRAQEGMKAIADDILANNQANLTKLITTEQTSAVIHSRYLPELGWYLIIEEPPQGDFSAAQWTLYITAAIGVIVAVLVLWLVGLSIKRHQQHLNVLANYDGMTGLMNRQSFTTTFQKEVLQLRRSKAPLSFILFDIDFLKKINESHGHTTGDRIIMEIARMSLNSVRGSDLLCRWGGEQFALLLKKCELEQAYKIAEQLRLNVQNYSFALGEKTPVTISLGVAEWAEDETADELFARVDEAMYQAKAEGRNRAEVSYYVSA</sequence>
<dbReference type="CDD" id="cd18773">
    <property type="entry name" value="PDC1_HK_sensor"/>
    <property type="match status" value="1"/>
</dbReference>
<dbReference type="PROSITE" id="PS50887">
    <property type="entry name" value="GGDEF"/>
    <property type="match status" value="1"/>
</dbReference>
<dbReference type="AlphaFoldDB" id="A0A4V3AUX2"/>
<dbReference type="SMART" id="SM00267">
    <property type="entry name" value="GGDEF"/>
    <property type="match status" value="1"/>
</dbReference>
<evidence type="ECO:0000259" key="4">
    <source>
        <dbReference type="PROSITE" id="PS50887"/>
    </source>
</evidence>
<keyword evidence="3" id="KW-0472">Membrane</keyword>
<dbReference type="NCBIfam" id="TIGR00254">
    <property type="entry name" value="GGDEF"/>
    <property type="match status" value="1"/>
</dbReference>
<gene>
    <name evidence="5" type="ORF">E2I14_09415</name>
</gene>
<dbReference type="CDD" id="cd01949">
    <property type="entry name" value="GGDEF"/>
    <property type="match status" value="1"/>
</dbReference>
<reference evidence="5 6" key="1">
    <citation type="submission" date="2019-03" db="EMBL/GenBank/DDBJ databases">
        <title>Sapientia aquatica gen. nov., sp. nov., isolated from a crater lake.</title>
        <authorList>
            <person name="Felfoldi T."/>
            <person name="Szabo A."/>
            <person name="Toth E."/>
            <person name="Schumann P."/>
            <person name="Keki Z."/>
            <person name="Marialigeti K."/>
            <person name="Mathe I."/>
        </authorList>
    </citation>
    <scope>NUCLEOTIDE SEQUENCE [LARGE SCALE GENOMIC DNA]</scope>
    <source>
        <strain evidence="5 6">SA-152</strain>
    </source>
</reference>
<evidence type="ECO:0000313" key="6">
    <source>
        <dbReference type="Proteomes" id="UP000294829"/>
    </source>
</evidence>
<comment type="caution">
    <text evidence="5">The sequence shown here is derived from an EMBL/GenBank/DDBJ whole genome shotgun (WGS) entry which is preliminary data.</text>
</comment>
<keyword evidence="3" id="KW-1133">Transmembrane helix</keyword>
<dbReference type="Proteomes" id="UP000294829">
    <property type="component" value="Unassembled WGS sequence"/>
</dbReference>
<dbReference type="RefSeq" id="WP_133327762.1">
    <property type="nucleotide sequence ID" value="NZ_SMYL01000003.1"/>
</dbReference>
<dbReference type="InterPro" id="IPR050469">
    <property type="entry name" value="Diguanylate_Cyclase"/>
</dbReference>
<evidence type="ECO:0000256" key="2">
    <source>
        <dbReference type="ARBA" id="ARBA00034247"/>
    </source>
</evidence>
<dbReference type="GO" id="GO:0043709">
    <property type="term" value="P:cell adhesion involved in single-species biofilm formation"/>
    <property type="evidence" value="ECO:0007669"/>
    <property type="project" value="TreeGrafter"/>
</dbReference>
<dbReference type="OrthoDB" id="9813903at2"/>
<dbReference type="InterPro" id="IPR029787">
    <property type="entry name" value="Nucleotide_cyclase"/>
</dbReference>
<protein>
    <recommendedName>
        <fullName evidence="1">diguanylate cyclase</fullName>
        <ecNumber evidence="1">2.7.7.65</ecNumber>
    </recommendedName>
</protein>
<accession>A0A4V3AUX2</accession>
<evidence type="ECO:0000256" key="1">
    <source>
        <dbReference type="ARBA" id="ARBA00012528"/>
    </source>
</evidence>
<evidence type="ECO:0000256" key="3">
    <source>
        <dbReference type="SAM" id="Phobius"/>
    </source>
</evidence>
<dbReference type="Gene3D" id="3.30.70.270">
    <property type="match status" value="1"/>
</dbReference>
<feature type="domain" description="GGDEF" evidence="4">
    <location>
        <begin position="352"/>
        <end position="483"/>
    </location>
</feature>
<dbReference type="InterPro" id="IPR043128">
    <property type="entry name" value="Rev_trsase/Diguanyl_cyclase"/>
</dbReference>
<dbReference type="InterPro" id="IPR000160">
    <property type="entry name" value="GGDEF_dom"/>
</dbReference>
<dbReference type="GO" id="GO:1902201">
    <property type="term" value="P:negative regulation of bacterial-type flagellum-dependent cell motility"/>
    <property type="evidence" value="ECO:0007669"/>
    <property type="project" value="TreeGrafter"/>
</dbReference>
<dbReference type="PANTHER" id="PTHR45138">
    <property type="entry name" value="REGULATORY COMPONENTS OF SENSORY TRANSDUCTION SYSTEM"/>
    <property type="match status" value="1"/>
</dbReference>
<keyword evidence="6" id="KW-1185">Reference proteome</keyword>
<dbReference type="EC" id="2.7.7.65" evidence="1"/>
<organism evidence="5 6">
    <name type="scientific">Sapientia aquatica</name>
    <dbReference type="NCBI Taxonomy" id="1549640"/>
    <lineage>
        <taxon>Bacteria</taxon>
        <taxon>Pseudomonadati</taxon>
        <taxon>Pseudomonadota</taxon>
        <taxon>Betaproteobacteria</taxon>
        <taxon>Burkholderiales</taxon>
        <taxon>Oxalobacteraceae</taxon>
        <taxon>Sapientia</taxon>
    </lineage>
</organism>
<evidence type="ECO:0000313" key="5">
    <source>
        <dbReference type="EMBL" id="TDK66660.1"/>
    </source>
</evidence>
<dbReference type="GO" id="GO:0005886">
    <property type="term" value="C:plasma membrane"/>
    <property type="evidence" value="ECO:0007669"/>
    <property type="project" value="TreeGrafter"/>
</dbReference>
<dbReference type="Pfam" id="PF00990">
    <property type="entry name" value="GGDEF"/>
    <property type="match status" value="1"/>
</dbReference>
<dbReference type="EMBL" id="SMYL01000003">
    <property type="protein sequence ID" value="TDK66660.1"/>
    <property type="molecule type" value="Genomic_DNA"/>
</dbReference>
<dbReference type="SUPFAM" id="SSF55073">
    <property type="entry name" value="Nucleotide cyclase"/>
    <property type="match status" value="1"/>
</dbReference>
<keyword evidence="3" id="KW-0812">Transmembrane</keyword>
<dbReference type="PANTHER" id="PTHR45138:SF9">
    <property type="entry name" value="DIGUANYLATE CYCLASE DGCM-RELATED"/>
    <property type="match status" value="1"/>
</dbReference>
<comment type="catalytic activity">
    <reaction evidence="2">
        <text>2 GTP = 3',3'-c-di-GMP + 2 diphosphate</text>
        <dbReference type="Rhea" id="RHEA:24898"/>
        <dbReference type="ChEBI" id="CHEBI:33019"/>
        <dbReference type="ChEBI" id="CHEBI:37565"/>
        <dbReference type="ChEBI" id="CHEBI:58805"/>
        <dbReference type="EC" id="2.7.7.65"/>
    </reaction>
</comment>